<feature type="active site" evidence="10">
    <location>
        <position position="276"/>
    </location>
</feature>
<dbReference type="Pfam" id="PF02899">
    <property type="entry name" value="Phage_int_SAM_1"/>
    <property type="match status" value="1"/>
</dbReference>
<dbReference type="PANTHER" id="PTHR30349:SF77">
    <property type="entry name" value="TYROSINE RECOMBINASE XERC"/>
    <property type="match status" value="1"/>
</dbReference>
<proteinExistence type="inferred from homology"/>
<gene>
    <name evidence="10 14" type="primary">xerC</name>
    <name evidence="14" type="ORF">G3M78_13050</name>
</gene>
<dbReference type="GO" id="GO:0003677">
    <property type="term" value="F:DNA binding"/>
    <property type="evidence" value="ECO:0007669"/>
    <property type="project" value="UniProtKB-UniRule"/>
</dbReference>
<dbReference type="GO" id="GO:0051301">
    <property type="term" value="P:cell division"/>
    <property type="evidence" value="ECO:0007669"/>
    <property type="project" value="UniProtKB-UniRule"/>
</dbReference>
<keyword evidence="9 10" id="KW-0131">Cell cycle</keyword>
<dbReference type="InterPro" id="IPR013762">
    <property type="entry name" value="Integrase-like_cat_sf"/>
</dbReference>
<dbReference type="InterPro" id="IPR023009">
    <property type="entry name" value="Tyrosine_recombinase_XerC/XerD"/>
</dbReference>
<evidence type="ECO:0000256" key="3">
    <source>
        <dbReference type="ARBA" id="ARBA00022490"/>
    </source>
</evidence>
<keyword evidence="8 10" id="KW-0233">DNA recombination</keyword>
<dbReference type="PROSITE" id="PS51898">
    <property type="entry name" value="TYR_RECOMBINASE"/>
    <property type="match status" value="1"/>
</dbReference>
<dbReference type="Proteomes" id="UP000594464">
    <property type="component" value="Chromosome"/>
</dbReference>
<dbReference type="KEGG" id="nva:G3M78_13050"/>
<feature type="domain" description="Tyr recombinase" evidence="12">
    <location>
        <begin position="112"/>
        <end position="298"/>
    </location>
</feature>
<evidence type="ECO:0000259" key="12">
    <source>
        <dbReference type="PROSITE" id="PS51898"/>
    </source>
</evidence>
<dbReference type="CDD" id="cd00798">
    <property type="entry name" value="INT_XerDC_C"/>
    <property type="match status" value="1"/>
</dbReference>
<keyword evidence="6 10" id="KW-0229">DNA integration</keyword>
<evidence type="ECO:0000256" key="6">
    <source>
        <dbReference type="ARBA" id="ARBA00022908"/>
    </source>
</evidence>
<evidence type="ECO:0000256" key="9">
    <source>
        <dbReference type="ARBA" id="ARBA00023306"/>
    </source>
</evidence>
<dbReference type="AlphaFoldDB" id="A0A7T0G4B9"/>
<feature type="domain" description="Core-binding (CB)" evidence="13">
    <location>
        <begin position="1"/>
        <end position="91"/>
    </location>
</feature>
<dbReference type="SUPFAM" id="SSF56349">
    <property type="entry name" value="DNA breaking-rejoining enzymes"/>
    <property type="match status" value="1"/>
</dbReference>
<dbReference type="EMBL" id="CP048620">
    <property type="protein sequence ID" value="QPJ66270.1"/>
    <property type="molecule type" value="Genomic_DNA"/>
</dbReference>
<keyword evidence="4 10" id="KW-0132">Cell division</keyword>
<evidence type="ECO:0000259" key="13">
    <source>
        <dbReference type="PROSITE" id="PS51900"/>
    </source>
</evidence>
<dbReference type="NCBIfam" id="NF001399">
    <property type="entry name" value="PRK00283.1"/>
    <property type="match status" value="1"/>
</dbReference>
<feature type="active site" evidence="10">
    <location>
        <position position="253"/>
    </location>
</feature>
<feature type="active site" evidence="10">
    <location>
        <position position="152"/>
    </location>
</feature>
<protein>
    <recommendedName>
        <fullName evidence="10 11">Tyrosine recombinase XerC</fullName>
    </recommendedName>
</protein>
<evidence type="ECO:0000256" key="7">
    <source>
        <dbReference type="ARBA" id="ARBA00023125"/>
    </source>
</evidence>
<dbReference type="HAMAP" id="MF_01808">
    <property type="entry name" value="Recomb_XerC_XerD"/>
    <property type="match status" value="1"/>
</dbReference>
<accession>A0A7T0G4B9</accession>
<evidence type="ECO:0000256" key="2">
    <source>
        <dbReference type="ARBA" id="ARBA00006657"/>
    </source>
</evidence>
<keyword evidence="5 10" id="KW-0159">Chromosome partition</keyword>
<organism evidence="14 15">
    <name type="scientific">Candidatus Nitrohelix vancouverensis</name>
    <dbReference type="NCBI Taxonomy" id="2705534"/>
    <lineage>
        <taxon>Bacteria</taxon>
        <taxon>Pseudomonadati</taxon>
        <taxon>Nitrospinota/Tectimicrobiota group</taxon>
        <taxon>Nitrospinota</taxon>
        <taxon>Nitrospinia</taxon>
        <taxon>Nitrospinales</taxon>
        <taxon>Nitrospinaceae</taxon>
        <taxon>Candidatus Nitrohelix</taxon>
    </lineage>
</organism>
<dbReference type="PANTHER" id="PTHR30349">
    <property type="entry name" value="PHAGE INTEGRASE-RELATED"/>
    <property type="match status" value="1"/>
</dbReference>
<sequence>MKNDIQKFTAYLAGEKSASPHTITNYLSDLNQFYDFLKQSGHGIENDQVRSDRVDRLALRSYVASLHERSSSPATLSRKLSAISSFFKFLGREGELESNVVKSIPRPRQTKKLPSFLSVDDMFSLLEQPESDGFLGVRDRAILELFYSTGMRISELTGLTLERLDLNARFVRALGKGDKERLIPIGDKAAERLETYLNYRKEKIRESRLDEIPEAVFLNYRGEALSIRGTRKIVDKYLRINGSPSNLSPHSLRHSFATHLLEAGADLRSIQEMLGHVSLSTTQKYTHLSLDKLNEVYDQAHPRARRKSQ</sequence>
<keyword evidence="3 10" id="KW-0963">Cytoplasm</keyword>
<evidence type="ECO:0000256" key="5">
    <source>
        <dbReference type="ARBA" id="ARBA00022829"/>
    </source>
</evidence>
<evidence type="ECO:0000256" key="4">
    <source>
        <dbReference type="ARBA" id="ARBA00022618"/>
    </source>
</evidence>
<comment type="subcellular location">
    <subcellularLocation>
        <location evidence="1 10">Cytoplasm</location>
    </subcellularLocation>
</comment>
<dbReference type="InterPro" id="IPR011931">
    <property type="entry name" value="Recomb_XerC"/>
</dbReference>
<feature type="active site" description="O-(3'-phospho-DNA)-tyrosine intermediate" evidence="10">
    <location>
        <position position="285"/>
    </location>
</feature>
<evidence type="ECO:0000256" key="8">
    <source>
        <dbReference type="ARBA" id="ARBA00023172"/>
    </source>
</evidence>
<keyword evidence="7 10" id="KW-0238">DNA-binding</keyword>
<dbReference type="InterPro" id="IPR010998">
    <property type="entry name" value="Integrase_recombinase_N"/>
</dbReference>
<feature type="active site" evidence="10">
    <location>
        <position position="250"/>
    </location>
</feature>
<comment type="function">
    <text evidence="10">Site-specific tyrosine recombinase, which acts by catalyzing the cutting and rejoining of the recombining DNA molecules. The XerC-XerD complex is essential to convert dimers of the bacterial chromosome into monomers to permit their segregation at cell division. It also contributes to the segregational stability of plasmids.</text>
</comment>
<dbReference type="InterPro" id="IPR004107">
    <property type="entry name" value="Integrase_SAM-like_N"/>
</dbReference>
<comment type="similarity">
    <text evidence="2 10">Belongs to the 'phage' integrase family. XerC subfamily.</text>
</comment>
<evidence type="ECO:0000256" key="1">
    <source>
        <dbReference type="ARBA" id="ARBA00004496"/>
    </source>
</evidence>
<feature type="active site" evidence="10">
    <location>
        <position position="176"/>
    </location>
</feature>
<evidence type="ECO:0000313" key="15">
    <source>
        <dbReference type="Proteomes" id="UP000594464"/>
    </source>
</evidence>
<dbReference type="NCBIfam" id="TIGR02224">
    <property type="entry name" value="recomb_XerC"/>
    <property type="match status" value="1"/>
</dbReference>
<dbReference type="Gene3D" id="1.10.150.130">
    <property type="match status" value="1"/>
</dbReference>
<dbReference type="GO" id="GO:0006313">
    <property type="term" value="P:DNA transposition"/>
    <property type="evidence" value="ECO:0007669"/>
    <property type="project" value="UniProtKB-UniRule"/>
</dbReference>
<reference evidence="15" key="1">
    <citation type="submission" date="2020-02" db="EMBL/GenBank/DDBJ databases">
        <title>Genomic and physiological characterization of two novel Nitrospinaceae genera.</title>
        <authorList>
            <person name="Mueller A.J."/>
            <person name="Jung M.-Y."/>
            <person name="Strachan C.R."/>
            <person name="Herbold C.W."/>
            <person name="Kirkegaard R.H."/>
            <person name="Daims H."/>
        </authorList>
    </citation>
    <scope>NUCLEOTIDE SEQUENCE [LARGE SCALE GENOMIC DNA]</scope>
</reference>
<dbReference type="Gene3D" id="1.10.443.10">
    <property type="entry name" value="Intergrase catalytic core"/>
    <property type="match status" value="1"/>
</dbReference>
<name>A0A7T0G4B9_9BACT</name>
<dbReference type="GO" id="GO:0009037">
    <property type="term" value="F:tyrosine-based site-specific recombinase activity"/>
    <property type="evidence" value="ECO:0007669"/>
    <property type="project" value="UniProtKB-UniRule"/>
</dbReference>
<dbReference type="PROSITE" id="PS51900">
    <property type="entry name" value="CB"/>
    <property type="match status" value="1"/>
</dbReference>
<dbReference type="InterPro" id="IPR002104">
    <property type="entry name" value="Integrase_catalytic"/>
</dbReference>
<dbReference type="InterPro" id="IPR044068">
    <property type="entry name" value="CB"/>
</dbReference>
<dbReference type="GO" id="GO:0005737">
    <property type="term" value="C:cytoplasm"/>
    <property type="evidence" value="ECO:0007669"/>
    <property type="project" value="UniProtKB-SubCell"/>
</dbReference>
<dbReference type="GO" id="GO:0007059">
    <property type="term" value="P:chromosome segregation"/>
    <property type="evidence" value="ECO:0007669"/>
    <property type="project" value="UniProtKB-UniRule"/>
</dbReference>
<evidence type="ECO:0000256" key="11">
    <source>
        <dbReference type="NCBIfam" id="TIGR02224"/>
    </source>
</evidence>
<evidence type="ECO:0000313" key="14">
    <source>
        <dbReference type="EMBL" id="QPJ66270.1"/>
    </source>
</evidence>
<evidence type="ECO:0000256" key="10">
    <source>
        <dbReference type="HAMAP-Rule" id="MF_01808"/>
    </source>
</evidence>
<dbReference type="InterPro" id="IPR050090">
    <property type="entry name" value="Tyrosine_recombinase_XerCD"/>
</dbReference>
<dbReference type="InterPro" id="IPR011010">
    <property type="entry name" value="DNA_brk_join_enz"/>
</dbReference>
<dbReference type="Pfam" id="PF00589">
    <property type="entry name" value="Phage_integrase"/>
    <property type="match status" value="1"/>
</dbReference>
<comment type="subunit">
    <text evidence="10">Forms a cyclic heterotetrameric complex composed of two molecules of XerC and two molecules of XerD.</text>
</comment>